<evidence type="ECO:0000313" key="14">
    <source>
        <dbReference type="Proteomes" id="UP000230790"/>
    </source>
</evidence>
<dbReference type="GO" id="GO:0051537">
    <property type="term" value="F:2 iron, 2 sulfur cluster binding"/>
    <property type="evidence" value="ECO:0007669"/>
    <property type="project" value="UniProtKB-UniRule"/>
</dbReference>
<dbReference type="InterPro" id="IPR036010">
    <property type="entry name" value="2Fe-2S_ferredoxin-like_sf"/>
</dbReference>
<evidence type="ECO:0000256" key="2">
    <source>
        <dbReference type="ARBA" id="ARBA00005404"/>
    </source>
</evidence>
<organism evidence="13 14">
    <name type="scientific">Candidatus Thermofonsia Clade 3 bacterium</name>
    <dbReference type="NCBI Taxonomy" id="2364212"/>
    <lineage>
        <taxon>Bacteria</taxon>
        <taxon>Bacillati</taxon>
        <taxon>Chloroflexota</taxon>
        <taxon>Candidatus Thermofontia</taxon>
        <taxon>Candidatus Thermofonsia Clade 3</taxon>
    </lineage>
</organism>
<dbReference type="InterPro" id="IPR010228">
    <property type="entry name" value="NADH_UbQ_OxRdtase_Gsu"/>
</dbReference>
<evidence type="ECO:0000259" key="12">
    <source>
        <dbReference type="PROSITE" id="PS51839"/>
    </source>
</evidence>
<dbReference type="GO" id="GO:0042773">
    <property type="term" value="P:ATP synthesis coupled electron transport"/>
    <property type="evidence" value="ECO:0007669"/>
    <property type="project" value="InterPro"/>
</dbReference>
<dbReference type="NCBIfam" id="TIGR01973">
    <property type="entry name" value="NuoG"/>
    <property type="match status" value="1"/>
</dbReference>
<dbReference type="GO" id="GO:0008137">
    <property type="term" value="F:NADH dehydrogenase (ubiquinone) activity"/>
    <property type="evidence" value="ECO:0007669"/>
    <property type="project" value="UniProtKB-UniRule"/>
</dbReference>
<evidence type="ECO:0000256" key="7">
    <source>
        <dbReference type="ARBA" id="ARBA00023014"/>
    </source>
</evidence>
<comment type="function">
    <text evidence="10">NDH-1 shuttles electrons from NADH, via FMN and iron-sulfur (Fe-S) centers, to quinones in the respiratory chain. Couples the redox reaction to proton translocation (for every two electrons transferred, four hydrogen ions are translocated across the cytoplasmic membrane), and thus conserves the redox energy in a proton gradient.</text>
</comment>
<dbReference type="InterPro" id="IPR054351">
    <property type="entry name" value="NADH_UbQ_OxRdtase_ferredoxin"/>
</dbReference>
<dbReference type="PROSITE" id="PS00642">
    <property type="entry name" value="COMPLEX1_75K_2"/>
    <property type="match status" value="1"/>
</dbReference>
<gene>
    <name evidence="13" type="primary">nuoG</name>
    <name evidence="13" type="ORF">CUN48_03025</name>
</gene>
<evidence type="ECO:0000256" key="5">
    <source>
        <dbReference type="ARBA" id="ARBA00022967"/>
    </source>
</evidence>
<keyword evidence="6 10" id="KW-0408">Iron</keyword>
<dbReference type="PROSITE" id="PS51839">
    <property type="entry name" value="4FE4S_HC3"/>
    <property type="match status" value="1"/>
</dbReference>
<comment type="similarity">
    <text evidence="2 10">Belongs to the complex I 75 kDa subunit family.</text>
</comment>
<dbReference type="Gene3D" id="3.40.228.10">
    <property type="entry name" value="Dimethylsulfoxide Reductase, domain 2"/>
    <property type="match status" value="1"/>
</dbReference>
<dbReference type="Proteomes" id="UP000230790">
    <property type="component" value="Unassembled WGS sequence"/>
</dbReference>
<dbReference type="InterPro" id="IPR050123">
    <property type="entry name" value="Prok_molybdopt-oxidoreductase"/>
</dbReference>
<comment type="catalytic activity">
    <reaction evidence="9 10">
        <text>a quinone + NADH + 5 H(+)(in) = a quinol + NAD(+) + 4 H(+)(out)</text>
        <dbReference type="Rhea" id="RHEA:57888"/>
        <dbReference type="ChEBI" id="CHEBI:15378"/>
        <dbReference type="ChEBI" id="CHEBI:24646"/>
        <dbReference type="ChEBI" id="CHEBI:57540"/>
        <dbReference type="ChEBI" id="CHEBI:57945"/>
        <dbReference type="ChEBI" id="CHEBI:132124"/>
    </reaction>
</comment>
<comment type="caution">
    <text evidence="13">The sequence shown here is derived from an EMBL/GenBank/DDBJ whole genome shotgun (WGS) entry which is preliminary data.</text>
</comment>
<dbReference type="Pfam" id="PF00384">
    <property type="entry name" value="Molybdopterin"/>
    <property type="match status" value="1"/>
</dbReference>
<evidence type="ECO:0000256" key="6">
    <source>
        <dbReference type="ARBA" id="ARBA00023004"/>
    </source>
</evidence>
<keyword evidence="4 10" id="KW-0479">Metal-binding</keyword>
<dbReference type="Pfam" id="PF22151">
    <property type="entry name" value="Fer4_NDSU1"/>
    <property type="match status" value="1"/>
</dbReference>
<evidence type="ECO:0000256" key="8">
    <source>
        <dbReference type="ARBA" id="ARBA00023027"/>
    </source>
</evidence>
<protein>
    <recommendedName>
        <fullName evidence="10">NADH-quinone oxidoreductase</fullName>
        <ecNumber evidence="10">7.1.1.-</ecNumber>
    </recommendedName>
</protein>
<dbReference type="GO" id="GO:0016020">
    <property type="term" value="C:membrane"/>
    <property type="evidence" value="ECO:0007669"/>
    <property type="project" value="InterPro"/>
</dbReference>
<evidence type="ECO:0000256" key="9">
    <source>
        <dbReference type="ARBA" id="ARBA00047712"/>
    </source>
</evidence>
<dbReference type="InterPro" id="IPR006656">
    <property type="entry name" value="Mopterin_OxRdtase"/>
</dbReference>
<keyword evidence="8 10" id="KW-0520">NAD</keyword>
<dbReference type="PANTHER" id="PTHR43105">
    <property type="entry name" value="RESPIRATORY NITRATE REDUCTASE"/>
    <property type="match status" value="1"/>
</dbReference>
<dbReference type="FunFam" id="3.10.20.740:FF:000005">
    <property type="entry name" value="NADH:ubiquinone oxidoreductase subunit"/>
    <property type="match status" value="1"/>
</dbReference>
<feature type="domain" description="4Fe-4S Mo/W bis-MGD-type" evidence="11">
    <location>
        <begin position="242"/>
        <end position="304"/>
    </location>
</feature>
<dbReference type="GO" id="GO:0048038">
    <property type="term" value="F:quinone binding"/>
    <property type="evidence" value="ECO:0007669"/>
    <property type="project" value="UniProtKB-UniRule"/>
</dbReference>
<dbReference type="SUPFAM" id="SSF54292">
    <property type="entry name" value="2Fe-2S ferredoxin-like"/>
    <property type="match status" value="1"/>
</dbReference>
<evidence type="ECO:0000256" key="3">
    <source>
        <dbReference type="ARBA" id="ARBA00022485"/>
    </source>
</evidence>
<comment type="cofactor">
    <cofactor evidence="10">
        <name>[2Fe-2S] cluster</name>
        <dbReference type="ChEBI" id="CHEBI:190135"/>
    </cofactor>
    <text evidence="10">Binds 1 [2Fe-2S] cluster per subunit.</text>
</comment>
<comment type="cofactor">
    <cofactor evidence="1 10">
        <name>[4Fe-4S] cluster</name>
        <dbReference type="ChEBI" id="CHEBI:49883"/>
    </cofactor>
</comment>
<dbReference type="EMBL" id="PGTN01000012">
    <property type="protein sequence ID" value="PJF48518.1"/>
    <property type="molecule type" value="Genomic_DNA"/>
</dbReference>
<accession>A0A2M8QFI4</accession>
<dbReference type="AlphaFoldDB" id="A0A2M8QFI4"/>
<dbReference type="InterPro" id="IPR019574">
    <property type="entry name" value="NADH_UbQ_OxRdtase_Gsu_4Fe4S-bd"/>
</dbReference>
<evidence type="ECO:0000256" key="4">
    <source>
        <dbReference type="ARBA" id="ARBA00022723"/>
    </source>
</evidence>
<dbReference type="Pfam" id="PF10588">
    <property type="entry name" value="NADH-G_4Fe-4S_3"/>
    <property type="match status" value="1"/>
</dbReference>
<dbReference type="SUPFAM" id="SSF54862">
    <property type="entry name" value="4Fe-4S ferredoxins"/>
    <property type="match status" value="1"/>
</dbReference>
<dbReference type="PANTHER" id="PTHR43105:SF12">
    <property type="entry name" value="NADH-QUINONE OXIDOREDUCTASE SUBUNIT G"/>
    <property type="match status" value="1"/>
</dbReference>
<dbReference type="EC" id="7.1.1.-" evidence="10"/>
<keyword evidence="10" id="KW-0874">Quinone</keyword>
<keyword evidence="7 10" id="KW-0411">Iron-sulfur</keyword>
<dbReference type="InterPro" id="IPR001041">
    <property type="entry name" value="2Fe-2S_ferredoxin-type"/>
</dbReference>
<reference evidence="13 14" key="1">
    <citation type="submission" date="2017-11" db="EMBL/GenBank/DDBJ databases">
        <title>Evolution of Phototrophy in the Chloroflexi Phylum Driven by Horizontal Gene Transfer.</title>
        <authorList>
            <person name="Ward L.M."/>
            <person name="Hemp J."/>
            <person name="Shih P.M."/>
            <person name="Mcglynn S.E."/>
            <person name="Fischer W."/>
        </authorList>
    </citation>
    <scope>NUCLEOTIDE SEQUENCE [LARGE SCALE GENOMIC DNA]</scope>
    <source>
        <strain evidence="13">JP3_7</strain>
    </source>
</reference>
<feature type="domain" description="4Fe-4S His(Cys)3-ligated-type" evidence="12">
    <location>
        <begin position="103"/>
        <end position="142"/>
    </location>
</feature>
<dbReference type="CDD" id="cd00207">
    <property type="entry name" value="fer2"/>
    <property type="match status" value="1"/>
</dbReference>
<sequence length="763" mass="83461">MADLVNLTIDGVPVSVPKGTLVVDAAKTIGNDIPVFCYHPKLKPVGMCRMCLVDIGMPKIDPATKQPVRDEQGNVVIAFLPKLTTACTTPVSEGMVVRTATEQVRAAREDILEFLLTSHPLDCPICDKGGECPLQNLTLGFGPTVSRFDYDAKFHNEKHVPLGDLIYLDRERCIQCSRCIRFQDEIADDHVLQFHDRGRGMEIITFSDPPFDSYFGGNTTDICPVGALTTADFRFKARPWELASTPSLCTHCPVGCNITLNTRLETKFGDYEIKRIMPRQNEQVNEIWICDKGRYAHHFTRARDRLRQPMIRRDGRLVEATWEQALQLVSDRLKAAGTSVAAVIGDRIANEDAYLVAKLMRALNGAIGMSPSVPAHYADVARAFGVGAHANFARLGKGDVILVVNGDVEEQAPVWFLRLRQAVVDRGAALVIAHSHSTKMHRYARTIHRYAPGYAAQWVADRSAELIAKESLKDARNLLIVFGDEQLDGPGARALAQGLANVLIATGHAGQADSGLLPLYPHANTQGVFDMIAGTTATSNGANGKAGIDARSSLANSRFAVAWLIGVGDASDAPSAEFTVVQELFMTALAQQADVVLPALSFAEREGTLTSGDRRVQRFYRALPPLGEARPDWWIAQEIAKRLGYPWGFQGPLHIFADLARSIPHYHGLSYEVISESGPQWPPMGRGDLYYGGTVYDNTGGLGARYAGDAERDPAGVRPYDWAAPEPTIAGLERRLRPLYRDGELIRRSAVLASHIVPAPEAA</sequence>
<evidence type="ECO:0000256" key="1">
    <source>
        <dbReference type="ARBA" id="ARBA00001966"/>
    </source>
</evidence>
<dbReference type="SUPFAM" id="SSF53706">
    <property type="entry name" value="Formate dehydrogenase/DMSO reductase, domains 1-3"/>
    <property type="match status" value="1"/>
</dbReference>
<dbReference type="GO" id="GO:0051539">
    <property type="term" value="F:4 iron, 4 sulfur cluster binding"/>
    <property type="evidence" value="ECO:0007669"/>
    <property type="project" value="UniProtKB-KW"/>
</dbReference>
<dbReference type="SMART" id="SM00929">
    <property type="entry name" value="NADH-G_4Fe-4S_3"/>
    <property type="match status" value="1"/>
</dbReference>
<dbReference type="Gene3D" id="3.40.50.740">
    <property type="match status" value="2"/>
</dbReference>
<dbReference type="SMART" id="SM00926">
    <property type="entry name" value="Molybdop_Fe4S4"/>
    <property type="match status" value="1"/>
</dbReference>
<dbReference type="PROSITE" id="PS00643">
    <property type="entry name" value="COMPLEX1_75K_3"/>
    <property type="match status" value="1"/>
</dbReference>
<dbReference type="InterPro" id="IPR006963">
    <property type="entry name" value="Mopterin_OxRdtase_4Fe-4S_dom"/>
</dbReference>
<dbReference type="Gene3D" id="2.20.25.90">
    <property type="entry name" value="ADC-like domains"/>
    <property type="match status" value="1"/>
</dbReference>
<keyword evidence="5 10" id="KW-1278">Translocase</keyword>
<evidence type="ECO:0000259" key="11">
    <source>
        <dbReference type="PROSITE" id="PS51669"/>
    </source>
</evidence>
<evidence type="ECO:0000313" key="13">
    <source>
        <dbReference type="EMBL" id="PJF48518.1"/>
    </source>
</evidence>
<keyword evidence="10" id="KW-0001">2Fe-2S</keyword>
<dbReference type="Pfam" id="PF13510">
    <property type="entry name" value="Fer2_4"/>
    <property type="match status" value="1"/>
</dbReference>
<keyword evidence="3 10" id="KW-0004">4Fe-4S</keyword>
<dbReference type="PROSITE" id="PS51669">
    <property type="entry name" value="4FE4S_MOW_BIS_MGD"/>
    <property type="match status" value="1"/>
</dbReference>
<dbReference type="GO" id="GO:0003954">
    <property type="term" value="F:NADH dehydrogenase activity"/>
    <property type="evidence" value="ECO:0007669"/>
    <property type="project" value="TreeGrafter"/>
</dbReference>
<name>A0A2M8QFI4_9CHLR</name>
<proteinExistence type="inferred from homology"/>
<dbReference type="Gene3D" id="3.30.70.20">
    <property type="match status" value="1"/>
</dbReference>
<dbReference type="GO" id="GO:0046872">
    <property type="term" value="F:metal ion binding"/>
    <property type="evidence" value="ECO:0007669"/>
    <property type="project" value="UniProtKB-UniRule"/>
</dbReference>
<dbReference type="FunFam" id="3.30.70.20:FF:000002">
    <property type="entry name" value="NADH-ubiquinone oxidoreductase 75 kDa subunit"/>
    <property type="match status" value="1"/>
</dbReference>
<evidence type="ECO:0000256" key="10">
    <source>
        <dbReference type="RuleBase" id="RU003525"/>
    </source>
</evidence>
<dbReference type="Pfam" id="PF22117">
    <property type="entry name" value="Fer4_Nqo3"/>
    <property type="match status" value="1"/>
</dbReference>
<dbReference type="PROSITE" id="PS00641">
    <property type="entry name" value="COMPLEX1_75K_1"/>
    <property type="match status" value="1"/>
</dbReference>
<dbReference type="Gene3D" id="3.10.20.740">
    <property type="match status" value="1"/>
</dbReference>
<dbReference type="InterPro" id="IPR000283">
    <property type="entry name" value="NADH_UbQ_OxRdtase_75kDa_su_CS"/>
</dbReference>